<dbReference type="AlphaFoldDB" id="A0A1Y2GTU4"/>
<evidence type="ECO:0000313" key="2">
    <source>
        <dbReference type="EMBL" id="ORZ22906.1"/>
    </source>
</evidence>
<protein>
    <submittedName>
        <fullName evidence="2">Uncharacterized protein</fullName>
    </submittedName>
</protein>
<dbReference type="RefSeq" id="XP_021883460.1">
    <property type="nucleotide sequence ID" value="XM_022019748.1"/>
</dbReference>
<proteinExistence type="predicted"/>
<dbReference type="InParanoid" id="A0A1Y2GTU4"/>
<name>A0A1Y2GTU4_9FUNG</name>
<dbReference type="GeneID" id="33561593"/>
<gene>
    <name evidence="2" type="ORF">BCR41DRAFT_17805</name>
</gene>
<evidence type="ECO:0000256" key="1">
    <source>
        <dbReference type="SAM" id="Phobius"/>
    </source>
</evidence>
<dbReference type="Proteomes" id="UP000193648">
    <property type="component" value="Unassembled WGS sequence"/>
</dbReference>
<comment type="caution">
    <text evidence="2">The sequence shown here is derived from an EMBL/GenBank/DDBJ whole genome shotgun (WGS) entry which is preliminary data.</text>
</comment>
<accession>A0A1Y2GTU4</accession>
<sequence>MTAWCNLLEKHLEKESKKRRDQINRIPTPLHVYIVPLSLLALPFLLSFSTYSLHFTIISFLSLSFVLGTAKNQIQKGLVGLISRILQLNKSYRLVISAV</sequence>
<keyword evidence="1" id="KW-0812">Transmembrane</keyword>
<dbReference type="EMBL" id="MCFF01000010">
    <property type="protein sequence ID" value="ORZ22906.1"/>
    <property type="molecule type" value="Genomic_DNA"/>
</dbReference>
<organism evidence="2 3">
    <name type="scientific">Lobosporangium transversale</name>
    <dbReference type="NCBI Taxonomy" id="64571"/>
    <lineage>
        <taxon>Eukaryota</taxon>
        <taxon>Fungi</taxon>
        <taxon>Fungi incertae sedis</taxon>
        <taxon>Mucoromycota</taxon>
        <taxon>Mortierellomycotina</taxon>
        <taxon>Mortierellomycetes</taxon>
        <taxon>Mortierellales</taxon>
        <taxon>Mortierellaceae</taxon>
        <taxon>Lobosporangium</taxon>
    </lineage>
</organism>
<feature type="transmembrane region" description="Helical" evidence="1">
    <location>
        <begin position="26"/>
        <end position="45"/>
    </location>
</feature>
<reference evidence="2 3" key="1">
    <citation type="submission" date="2016-07" db="EMBL/GenBank/DDBJ databases">
        <title>Pervasive Adenine N6-methylation of Active Genes in Fungi.</title>
        <authorList>
            <consortium name="DOE Joint Genome Institute"/>
            <person name="Mondo S.J."/>
            <person name="Dannebaum R.O."/>
            <person name="Kuo R.C."/>
            <person name="Labutti K."/>
            <person name="Haridas S."/>
            <person name="Kuo A."/>
            <person name="Salamov A."/>
            <person name="Ahrendt S.R."/>
            <person name="Lipzen A."/>
            <person name="Sullivan W."/>
            <person name="Andreopoulos W.B."/>
            <person name="Clum A."/>
            <person name="Lindquist E."/>
            <person name="Daum C."/>
            <person name="Ramamoorthy G.K."/>
            <person name="Gryganskyi A."/>
            <person name="Culley D."/>
            <person name="Magnuson J.K."/>
            <person name="James T.Y."/>
            <person name="O'Malley M.A."/>
            <person name="Stajich J.E."/>
            <person name="Spatafora J.W."/>
            <person name="Visel A."/>
            <person name="Grigoriev I.V."/>
        </authorList>
    </citation>
    <scope>NUCLEOTIDE SEQUENCE [LARGE SCALE GENOMIC DNA]</scope>
    <source>
        <strain evidence="2 3">NRRL 3116</strain>
    </source>
</reference>
<keyword evidence="1" id="KW-0472">Membrane</keyword>
<feature type="transmembrane region" description="Helical" evidence="1">
    <location>
        <begin position="51"/>
        <end position="70"/>
    </location>
</feature>
<keyword evidence="3" id="KW-1185">Reference proteome</keyword>
<evidence type="ECO:0000313" key="3">
    <source>
        <dbReference type="Proteomes" id="UP000193648"/>
    </source>
</evidence>
<keyword evidence="1" id="KW-1133">Transmembrane helix</keyword>